<dbReference type="GeneID" id="20828103"/>
<proteinExistence type="predicted"/>
<reference evidence="2" key="1">
    <citation type="journal article" date="2011" name="Genetics">
        <title>Massive changes in genome architecture accompany the transition to self-fertility in the filamentous fungus Neurospora tetrasperma.</title>
        <authorList>
            <person name="Ellison C.E."/>
            <person name="Stajich J.E."/>
            <person name="Jacobson D.J."/>
            <person name="Natvig D.O."/>
            <person name="Lapidus A."/>
            <person name="Foster B."/>
            <person name="Aerts A."/>
            <person name="Riley R."/>
            <person name="Lindquist E.A."/>
            <person name="Grigoriev I.V."/>
            <person name="Taylor J.W."/>
        </authorList>
    </citation>
    <scope>NUCLEOTIDE SEQUENCE [LARGE SCALE GENOMIC DNA]</scope>
    <source>
        <strain evidence="2">FGSC 2508 / P0657</strain>
    </source>
</reference>
<dbReference type="AlphaFoldDB" id="F8MU32"/>
<evidence type="ECO:0000313" key="2">
    <source>
        <dbReference type="Proteomes" id="UP000008065"/>
    </source>
</evidence>
<dbReference type="HOGENOM" id="CLU_2838171_0_0_1"/>
<dbReference type="Proteomes" id="UP000008065">
    <property type="component" value="Unassembled WGS sequence"/>
</dbReference>
<protein>
    <submittedName>
        <fullName evidence="1">Uncharacterized protein</fullName>
    </submittedName>
</protein>
<dbReference type="VEuPathDB" id="FungiDB:NEUTE1DRAFT_47595"/>
<gene>
    <name evidence="1" type="ORF">NEUTE1DRAFT_47595</name>
</gene>
<keyword evidence="2" id="KW-1185">Reference proteome</keyword>
<dbReference type="KEGG" id="nte:NEUTE1DRAFT47595"/>
<evidence type="ECO:0000313" key="1">
    <source>
        <dbReference type="EMBL" id="EGO55514.1"/>
    </source>
</evidence>
<feature type="non-terminal residue" evidence="1">
    <location>
        <position position="1"/>
    </location>
</feature>
<organism evidence="1 2">
    <name type="scientific">Neurospora tetrasperma (strain FGSC 2508 / ATCC MYA-4615 / P0657)</name>
    <dbReference type="NCBI Taxonomy" id="510951"/>
    <lineage>
        <taxon>Eukaryota</taxon>
        <taxon>Fungi</taxon>
        <taxon>Dikarya</taxon>
        <taxon>Ascomycota</taxon>
        <taxon>Pezizomycotina</taxon>
        <taxon>Sordariomycetes</taxon>
        <taxon>Sordariomycetidae</taxon>
        <taxon>Sordariales</taxon>
        <taxon>Sordariaceae</taxon>
        <taxon>Neurospora</taxon>
    </lineage>
</organism>
<sequence>DLPKLLTLRTSEGVIEIKNYNSKAEIFTNRFFLRVNILIEYLPDRIKLINSINLIINSELVIKGDV</sequence>
<dbReference type="RefSeq" id="XP_009852793.1">
    <property type="nucleotide sequence ID" value="XM_009854491.1"/>
</dbReference>
<accession>F8MU32</accession>
<name>F8MU32_NEUT8</name>
<dbReference type="EMBL" id="GL891306">
    <property type="protein sequence ID" value="EGO55514.1"/>
    <property type="molecule type" value="Genomic_DNA"/>
</dbReference>